<feature type="compositionally biased region" description="Polar residues" evidence="1">
    <location>
        <begin position="1"/>
        <end position="16"/>
    </location>
</feature>
<feature type="region of interest" description="Disordered" evidence="1">
    <location>
        <begin position="1"/>
        <end position="31"/>
    </location>
</feature>
<sequence length="52" mass="5951">LSSAQQASLLTHSPSQSNSNSNSNSNWVTPKKQENKVGLFRQWWFVMRNEVT</sequence>
<dbReference type="AlphaFoldDB" id="A0AAD4S6G4"/>
<proteinExistence type="predicted"/>
<reference evidence="2" key="1">
    <citation type="submission" date="2022-04" db="EMBL/GenBank/DDBJ databases">
        <title>A functionally conserved STORR gene fusion in Papaver species that diverged 16.8 million years ago.</title>
        <authorList>
            <person name="Catania T."/>
        </authorList>
    </citation>
    <scope>NUCLEOTIDE SEQUENCE</scope>
    <source>
        <strain evidence="2">S-188037</strain>
    </source>
</reference>
<organism evidence="2 3">
    <name type="scientific">Papaver atlanticum</name>
    <dbReference type="NCBI Taxonomy" id="357466"/>
    <lineage>
        <taxon>Eukaryota</taxon>
        <taxon>Viridiplantae</taxon>
        <taxon>Streptophyta</taxon>
        <taxon>Embryophyta</taxon>
        <taxon>Tracheophyta</taxon>
        <taxon>Spermatophyta</taxon>
        <taxon>Magnoliopsida</taxon>
        <taxon>Ranunculales</taxon>
        <taxon>Papaveraceae</taxon>
        <taxon>Papaveroideae</taxon>
        <taxon>Papaver</taxon>
    </lineage>
</organism>
<feature type="compositionally biased region" description="Low complexity" evidence="1">
    <location>
        <begin position="17"/>
        <end position="26"/>
    </location>
</feature>
<name>A0AAD4S6G4_9MAGN</name>
<keyword evidence="3" id="KW-1185">Reference proteome</keyword>
<dbReference type="EMBL" id="JAJJMB010014022">
    <property type="protein sequence ID" value="KAI3864150.1"/>
    <property type="molecule type" value="Genomic_DNA"/>
</dbReference>
<dbReference type="Proteomes" id="UP001202328">
    <property type="component" value="Unassembled WGS sequence"/>
</dbReference>
<comment type="caution">
    <text evidence="2">The sequence shown here is derived from an EMBL/GenBank/DDBJ whole genome shotgun (WGS) entry which is preliminary data.</text>
</comment>
<feature type="non-terminal residue" evidence="2">
    <location>
        <position position="52"/>
    </location>
</feature>
<gene>
    <name evidence="2" type="ORF">MKW98_031742</name>
</gene>
<protein>
    <submittedName>
        <fullName evidence="2">Uncharacterized protein</fullName>
    </submittedName>
</protein>
<evidence type="ECO:0000313" key="2">
    <source>
        <dbReference type="EMBL" id="KAI3864150.1"/>
    </source>
</evidence>
<accession>A0AAD4S6G4</accession>
<evidence type="ECO:0000256" key="1">
    <source>
        <dbReference type="SAM" id="MobiDB-lite"/>
    </source>
</evidence>
<evidence type="ECO:0000313" key="3">
    <source>
        <dbReference type="Proteomes" id="UP001202328"/>
    </source>
</evidence>